<comment type="cofactor">
    <cofactor evidence="1">
        <name>Mg(2+)</name>
        <dbReference type="ChEBI" id="CHEBI:18420"/>
    </cofactor>
</comment>
<evidence type="ECO:0000256" key="7">
    <source>
        <dbReference type="SAM" id="Phobius"/>
    </source>
</evidence>
<comment type="caution">
    <text evidence="8">The sequence shown here is derived from an EMBL/GenBank/DDBJ whole genome shotgun (WGS) entry which is preliminary data.</text>
</comment>
<keyword evidence="4" id="KW-0479">Metal-binding</keyword>
<dbReference type="SUPFAM" id="SSF64005">
    <property type="entry name" value="Undecaprenyl diphosphate synthase"/>
    <property type="match status" value="2"/>
</dbReference>
<feature type="region of interest" description="Disordered" evidence="6">
    <location>
        <begin position="1"/>
        <end position="21"/>
    </location>
</feature>
<dbReference type="InterPro" id="IPR036424">
    <property type="entry name" value="UPP_synth-like_sf"/>
</dbReference>
<evidence type="ECO:0000256" key="4">
    <source>
        <dbReference type="ARBA" id="ARBA00022723"/>
    </source>
</evidence>
<dbReference type="EMBL" id="JASMQC010000042">
    <property type="protein sequence ID" value="KAK1929965.1"/>
    <property type="molecule type" value="Genomic_DNA"/>
</dbReference>
<dbReference type="CDD" id="cd00475">
    <property type="entry name" value="Cis_IPPS"/>
    <property type="match status" value="2"/>
</dbReference>
<dbReference type="InterPro" id="IPR001441">
    <property type="entry name" value="UPP_synth-like"/>
</dbReference>
<keyword evidence="9" id="KW-1185">Reference proteome</keyword>
<accession>A0AAD9G1J8</accession>
<proteinExistence type="inferred from homology"/>
<reference evidence="8" key="1">
    <citation type="submission" date="2023-08" db="EMBL/GenBank/DDBJ databases">
        <title>Reference Genome Resource for the Citrus Pathogen Phytophthora citrophthora.</title>
        <authorList>
            <person name="Moller H."/>
            <person name="Coetzee B."/>
            <person name="Rose L.J."/>
            <person name="Van Niekerk J.M."/>
        </authorList>
    </citation>
    <scope>NUCLEOTIDE SEQUENCE</scope>
    <source>
        <strain evidence="8">STE-U-9442</strain>
    </source>
</reference>
<keyword evidence="3" id="KW-0808">Transferase</keyword>
<dbReference type="GO" id="GO:0046872">
    <property type="term" value="F:metal ion binding"/>
    <property type="evidence" value="ECO:0007669"/>
    <property type="project" value="UniProtKB-KW"/>
</dbReference>
<evidence type="ECO:0000256" key="5">
    <source>
        <dbReference type="ARBA" id="ARBA00022842"/>
    </source>
</evidence>
<keyword evidence="7" id="KW-0472">Membrane</keyword>
<name>A0AAD9G1J8_9STRA</name>
<dbReference type="PROSITE" id="PS01066">
    <property type="entry name" value="UPP_SYNTHASE"/>
    <property type="match status" value="1"/>
</dbReference>
<dbReference type="Gene3D" id="3.40.1180.10">
    <property type="entry name" value="Decaprenyl diphosphate synthase-like"/>
    <property type="match status" value="2"/>
</dbReference>
<dbReference type="AlphaFoldDB" id="A0AAD9G1J8"/>
<evidence type="ECO:0000256" key="3">
    <source>
        <dbReference type="ARBA" id="ARBA00022679"/>
    </source>
</evidence>
<dbReference type="Pfam" id="PF01255">
    <property type="entry name" value="Prenyltransf"/>
    <property type="match status" value="2"/>
</dbReference>
<sequence length="602" mass="68099">MVANSTSSYSASNTPETDPLVQNRLKIPRHIAVIIDGNRRYGKTKYGSGTQGHRDGTKTVMNFTEWCIDAGVEALTVYAFSTENWKREKAEVDALMKLVDGFIHDILDEALTRNIRVRVLSSDSSKLPDFLVKSIKEVESKTQHCNAFHLNLCVSYGARGEIVRACKRIAAEVAIGETAIKDIDEDLLSQRMLTADLPDPDIVIRTSGEHRISNFLLFQIAYAEFIFMDKFWPEVTREDLQEIIVEFNRRKQMMDENASGVVWLRESIGRQTLTQLEDASRDLGLAKSFYNGFEMWWLAGMPITLVFVLTLLSFSLASGVSGLGKSVRWHRVLPAFVWRIVGLLSGLLSADFEALEKKTVRAAMLRDAGEMKIPRHIAVIMDGNRRYGKSRYGAGVKGHSDGSRTLVNFTEWCIEAGIQALTVFAFSTENWNREQSEVDALMNLFNQFMHEIVPEALKRDVRVRVLVSDGRKLPEYIVEAIEDIETKTQNCTKFSLNLCVSYGARDEIVGACRKIATEVASGETSVDDINEDLLSQRMLTAGLPDPDILIRTSGELRISNFLLYQIAYSELIFMDKMWPEVTRDDVQGIVLEFNRRKRRFGK</sequence>
<dbReference type="Proteomes" id="UP001259832">
    <property type="component" value="Unassembled WGS sequence"/>
</dbReference>
<dbReference type="InterPro" id="IPR018520">
    <property type="entry name" value="UPP_synth-like_CS"/>
</dbReference>
<dbReference type="PANTHER" id="PTHR10291:SF43">
    <property type="entry name" value="DEHYDRODOLICHYL DIPHOSPHATE SYNTHASE COMPLEX SUBUNIT DHDDS"/>
    <property type="match status" value="1"/>
</dbReference>
<organism evidence="8 9">
    <name type="scientific">Phytophthora citrophthora</name>
    <dbReference type="NCBI Taxonomy" id="4793"/>
    <lineage>
        <taxon>Eukaryota</taxon>
        <taxon>Sar</taxon>
        <taxon>Stramenopiles</taxon>
        <taxon>Oomycota</taxon>
        <taxon>Peronosporomycetes</taxon>
        <taxon>Peronosporales</taxon>
        <taxon>Peronosporaceae</taxon>
        <taxon>Phytophthora</taxon>
    </lineage>
</organism>
<feature type="transmembrane region" description="Helical" evidence="7">
    <location>
        <begin position="295"/>
        <end position="316"/>
    </location>
</feature>
<keyword evidence="7" id="KW-1133">Transmembrane helix</keyword>
<dbReference type="HAMAP" id="MF_01139">
    <property type="entry name" value="ISPT"/>
    <property type="match status" value="2"/>
</dbReference>
<protein>
    <submittedName>
        <fullName evidence="8">Tritrans</fullName>
    </submittedName>
</protein>
<dbReference type="PANTHER" id="PTHR10291">
    <property type="entry name" value="DEHYDRODOLICHYL DIPHOSPHATE SYNTHASE FAMILY MEMBER"/>
    <property type="match status" value="1"/>
</dbReference>
<comment type="similarity">
    <text evidence="2">Belongs to the UPP synthase family.</text>
</comment>
<feature type="compositionally biased region" description="Low complexity" evidence="6">
    <location>
        <begin position="1"/>
        <end position="14"/>
    </location>
</feature>
<dbReference type="NCBIfam" id="TIGR00055">
    <property type="entry name" value="uppS"/>
    <property type="match status" value="2"/>
</dbReference>
<evidence type="ECO:0000256" key="2">
    <source>
        <dbReference type="ARBA" id="ARBA00005432"/>
    </source>
</evidence>
<gene>
    <name evidence="8" type="ORF">P3T76_014462</name>
</gene>
<evidence type="ECO:0000313" key="9">
    <source>
        <dbReference type="Proteomes" id="UP001259832"/>
    </source>
</evidence>
<dbReference type="GO" id="GO:0016094">
    <property type="term" value="P:polyprenol biosynthetic process"/>
    <property type="evidence" value="ECO:0007669"/>
    <property type="project" value="TreeGrafter"/>
</dbReference>
<keyword evidence="5" id="KW-0460">Magnesium</keyword>
<dbReference type="GO" id="GO:0045547">
    <property type="term" value="F:ditrans,polycis-polyprenyl diphosphate synthase [(2E,6E)-farnesyl diphosphate specific] activity"/>
    <property type="evidence" value="ECO:0007669"/>
    <property type="project" value="TreeGrafter"/>
</dbReference>
<evidence type="ECO:0000313" key="8">
    <source>
        <dbReference type="EMBL" id="KAK1929965.1"/>
    </source>
</evidence>
<evidence type="ECO:0000256" key="1">
    <source>
        <dbReference type="ARBA" id="ARBA00001946"/>
    </source>
</evidence>
<keyword evidence="7" id="KW-0812">Transmembrane</keyword>
<dbReference type="FunFam" id="3.40.1180.10:FF:000003">
    <property type="entry name" value="Isoprenyl transferase 2"/>
    <property type="match status" value="2"/>
</dbReference>
<evidence type="ECO:0000256" key="6">
    <source>
        <dbReference type="SAM" id="MobiDB-lite"/>
    </source>
</evidence>
<dbReference type="GO" id="GO:0005783">
    <property type="term" value="C:endoplasmic reticulum"/>
    <property type="evidence" value="ECO:0007669"/>
    <property type="project" value="TreeGrafter"/>
</dbReference>